<reference evidence="1 2" key="1">
    <citation type="submission" date="2015-01" db="EMBL/GenBank/DDBJ databases">
        <title>Evolution of Trichinella species and genotypes.</title>
        <authorList>
            <person name="Korhonen P.K."/>
            <person name="Edoardo P."/>
            <person name="Giuseppe L.R."/>
            <person name="Gasser R.B."/>
        </authorList>
    </citation>
    <scope>NUCLEOTIDE SEQUENCE [LARGE SCALE GENOMIC DNA]</scope>
    <source>
        <strain evidence="1">ISS120</strain>
    </source>
</reference>
<dbReference type="EMBL" id="JYDI01000079">
    <property type="protein sequence ID" value="KRY53795.1"/>
    <property type="molecule type" value="Genomic_DNA"/>
</dbReference>
<comment type="caution">
    <text evidence="1">The sequence shown here is derived from an EMBL/GenBank/DDBJ whole genome shotgun (WGS) entry which is preliminary data.</text>
</comment>
<organism evidence="1 2">
    <name type="scientific">Trichinella britovi</name>
    <name type="common">Parasitic roundworm</name>
    <dbReference type="NCBI Taxonomy" id="45882"/>
    <lineage>
        <taxon>Eukaryota</taxon>
        <taxon>Metazoa</taxon>
        <taxon>Ecdysozoa</taxon>
        <taxon>Nematoda</taxon>
        <taxon>Enoplea</taxon>
        <taxon>Dorylaimia</taxon>
        <taxon>Trichinellida</taxon>
        <taxon>Trichinellidae</taxon>
        <taxon>Trichinella</taxon>
    </lineage>
</organism>
<keyword evidence="2" id="KW-1185">Reference proteome</keyword>
<evidence type="ECO:0000313" key="1">
    <source>
        <dbReference type="EMBL" id="KRY53795.1"/>
    </source>
</evidence>
<accession>A0A0V1CYK1</accession>
<proteinExistence type="predicted"/>
<dbReference type="Proteomes" id="UP000054653">
    <property type="component" value="Unassembled WGS sequence"/>
</dbReference>
<dbReference type="OrthoDB" id="10434723at2759"/>
<sequence length="228" mass="26959">LSFGVEVKWCDYFLFSSRILKQEQPFLFIEFHNSYEMKNVTQMATTIDQFCYYMNCNILLLIEKLEDLKLKTEQLTTKKFRLRIIRKVELSRGIKIFKASGEAGDSMLVRRALLIDEDGHRSGRKPLLFALVKRVLFVDRFSLVSEREGSIARIPSFWYRLDKVVLSVRKHPCLDNSNRWSIDIQLLTHWELQTRSTRHRRCLFDKRLSTVWSDAKPCPESSTLTRLC</sequence>
<name>A0A0V1CYK1_TRIBR</name>
<feature type="non-terminal residue" evidence="1">
    <location>
        <position position="1"/>
    </location>
</feature>
<gene>
    <name evidence="1" type="ORF">T03_12747</name>
</gene>
<dbReference type="AlphaFoldDB" id="A0A0V1CYK1"/>
<evidence type="ECO:0000313" key="2">
    <source>
        <dbReference type="Proteomes" id="UP000054653"/>
    </source>
</evidence>
<protein>
    <submittedName>
        <fullName evidence="1">Uncharacterized protein</fullName>
    </submittedName>
</protein>